<dbReference type="Pfam" id="PF01610">
    <property type="entry name" value="DDE_Tnp_ISL3"/>
    <property type="match status" value="1"/>
</dbReference>
<proteinExistence type="predicted"/>
<dbReference type="Pfam" id="PF14690">
    <property type="entry name" value="Zn_ribbon_ISL3"/>
    <property type="match status" value="1"/>
</dbReference>
<sequence length="442" mass="52229">MTNDIIVDVLNVSQQEIQSISSYHKEDALFIDVILKRKETSCPVCGSSSLKIKEYKLRKINHSALQFRKCTILYHARRFVCTQCGKTFYEPCPFVGSGSNISQLTILNVLKELKETSATFTSVARHNALSPTKVQEIFDSYVNIPRQTLTKVLCIDEVYTETSTISKYSCLILDFLNHRLLDVIRDRKKYTLLHYFEKISKEERSNVQYVVMDMYDIYRSVIQLRFPKAKIAVDSFHVVKNYTEALDNIRLRILRKFKKKDVEYYLLKNFKWLLLVDAPRENEAKYNRRLNRYINYPQLLELILSISGELREGYELKSEYLYLNRYSTEDNVRERLDQHLKKMKESGIPEIMKFRETLNHWYEEIITSFIRVDGRRLSNGIMESRNGIAKKIKNNANGYYNFERYRNRCLYVMNGDAKPNLSKSKNAVKMKGCKRGKYRKHK</sequence>
<dbReference type="NCBIfam" id="NF033550">
    <property type="entry name" value="transpos_ISL3"/>
    <property type="match status" value="1"/>
</dbReference>
<gene>
    <name evidence="3" type="ORF">H5982_01225</name>
</gene>
<dbReference type="PANTHER" id="PTHR33498">
    <property type="entry name" value="TRANSPOSASE FOR INSERTION SEQUENCE ELEMENT IS1557"/>
    <property type="match status" value="1"/>
</dbReference>
<keyword evidence="4" id="KW-1185">Reference proteome</keyword>
<evidence type="ECO:0000313" key="4">
    <source>
        <dbReference type="Proteomes" id="UP000775500"/>
    </source>
</evidence>
<dbReference type="Proteomes" id="UP000775500">
    <property type="component" value="Unassembled WGS sequence"/>
</dbReference>
<protein>
    <submittedName>
        <fullName evidence="3">ISL3 family transposase</fullName>
    </submittedName>
</protein>
<dbReference type="InterPro" id="IPR002560">
    <property type="entry name" value="Transposase_DDE"/>
</dbReference>
<organism evidence="3 4">
    <name type="scientific">Faecalicoccus acidiformans</name>
    <dbReference type="NCBI Taxonomy" id="915173"/>
    <lineage>
        <taxon>Bacteria</taxon>
        <taxon>Bacillati</taxon>
        <taxon>Bacillota</taxon>
        <taxon>Erysipelotrichia</taxon>
        <taxon>Erysipelotrichales</taxon>
        <taxon>Erysipelotrichaceae</taxon>
        <taxon>Faecalicoccus</taxon>
    </lineage>
</organism>
<evidence type="ECO:0000313" key="3">
    <source>
        <dbReference type="EMBL" id="MBM6830731.1"/>
    </source>
</evidence>
<evidence type="ECO:0000259" key="1">
    <source>
        <dbReference type="Pfam" id="PF01610"/>
    </source>
</evidence>
<reference evidence="3 4" key="1">
    <citation type="journal article" date="2021" name="Sci. Rep.">
        <title>The distribution of antibiotic resistance genes in chicken gut microbiota commensals.</title>
        <authorList>
            <person name="Juricova H."/>
            <person name="Matiasovicova J."/>
            <person name="Kubasova T."/>
            <person name="Cejkova D."/>
            <person name="Rychlik I."/>
        </authorList>
    </citation>
    <scope>NUCLEOTIDE SEQUENCE [LARGE SCALE GENOMIC DNA]</scope>
    <source>
        <strain evidence="3 4">An423</strain>
    </source>
</reference>
<dbReference type="PANTHER" id="PTHR33498:SF1">
    <property type="entry name" value="TRANSPOSASE FOR INSERTION SEQUENCE ELEMENT IS1557"/>
    <property type="match status" value="1"/>
</dbReference>
<feature type="domain" description="Transposase IS204/IS1001/IS1096/IS1165 zinc-finger" evidence="2">
    <location>
        <begin position="39"/>
        <end position="84"/>
    </location>
</feature>
<name>A0ABS2FL23_9FIRM</name>
<accession>A0ABS2FL23</accession>
<dbReference type="InterPro" id="IPR047951">
    <property type="entry name" value="Transpos_ISL3"/>
</dbReference>
<evidence type="ECO:0000259" key="2">
    <source>
        <dbReference type="Pfam" id="PF14690"/>
    </source>
</evidence>
<dbReference type="InterPro" id="IPR029261">
    <property type="entry name" value="Transposase_Znf"/>
</dbReference>
<comment type="caution">
    <text evidence="3">The sequence shown here is derived from an EMBL/GenBank/DDBJ whole genome shotgun (WGS) entry which is preliminary data.</text>
</comment>
<feature type="domain" description="Transposase IS204/IS1001/IS1096/IS1165 DDE" evidence="1">
    <location>
        <begin position="153"/>
        <end position="408"/>
    </location>
</feature>
<dbReference type="EMBL" id="JACJLU010000001">
    <property type="protein sequence ID" value="MBM6830731.1"/>
    <property type="molecule type" value="Genomic_DNA"/>
</dbReference>